<evidence type="ECO:0000313" key="2">
    <source>
        <dbReference type="Proteomes" id="UP000634136"/>
    </source>
</evidence>
<evidence type="ECO:0000313" key="1">
    <source>
        <dbReference type="EMBL" id="KAF7844589.1"/>
    </source>
</evidence>
<dbReference type="Proteomes" id="UP000634136">
    <property type="component" value="Unassembled WGS sequence"/>
</dbReference>
<protein>
    <submittedName>
        <fullName evidence="1">Putative ribonuclease H protein</fullName>
    </submittedName>
</protein>
<organism evidence="1 2">
    <name type="scientific">Senna tora</name>
    <dbReference type="NCBI Taxonomy" id="362788"/>
    <lineage>
        <taxon>Eukaryota</taxon>
        <taxon>Viridiplantae</taxon>
        <taxon>Streptophyta</taxon>
        <taxon>Embryophyta</taxon>
        <taxon>Tracheophyta</taxon>
        <taxon>Spermatophyta</taxon>
        <taxon>Magnoliopsida</taxon>
        <taxon>eudicotyledons</taxon>
        <taxon>Gunneridae</taxon>
        <taxon>Pentapetalae</taxon>
        <taxon>rosids</taxon>
        <taxon>fabids</taxon>
        <taxon>Fabales</taxon>
        <taxon>Fabaceae</taxon>
        <taxon>Caesalpinioideae</taxon>
        <taxon>Cassia clade</taxon>
        <taxon>Senna</taxon>
    </lineage>
</organism>
<sequence>MSAIKRRSKFASRRYSPKLSFQDRAMTHKGRVAYNLVAIMISYDPTYSKRPWIPKAGAVTIKFPPP</sequence>
<reference evidence="1" key="1">
    <citation type="submission" date="2020-09" db="EMBL/GenBank/DDBJ databases">
        <title>Genome-Enabled Discovery of Anthraquinone Biosynthesis in Senna tora.</title>
        <authorList>
            <person name="Kang S.-H."/>
            <person name="Pandey R.P."/>
            <person name="Lee C.-M."/>
            <person name="Sim J.-S."/>
            <person name="Jeong J.-T."/>
            <person name="Choi B.-S."/>
            <person name="Jung M."/>
            <person name="Ginzburg D."/>
            <person name="Zhao K."/>
            <person name="Won S.Y."/>
            <person name="Oh T.-J."/>
            <person name="Yu Y."/>
            <person name="Kim N.-H."/>
            <person name="Lee O.R."/>
            <person name="Lee T.-H."/>
            <person name="Bashyal P."/>
            <person name="Kim T.-S."/>
            <person name="Lee W.-H."/>
            <person name="Kawkins C."/>
            <person name="Kim C.-K."/>
            <person name="Kim J.S."/>
            <person name="Ahn B.O."/>
            <person name="Rhee S.Y."/>
            <person name="Sohng J.K."/>
        </authorList>
    </citation>
    <scope>NUCLEOTIDE SEQUENCE</scope>
    <source>
        <tissue evidence="1">Leaf</tissue>
    </source>
</reference>
<dbReference type="EMBL" id="JAAIUW010000001">
    <property type="protein sequence ID" value="KAF7844589.1"/>
    <property type="molecule type" value="Genomic_DNA"/>
</dbReference>
<keyword evidence="2" id="KW-1185">Reference proteome</keyword>
<name>A0A835CJH4_9FABA</name>
<accession>A0A835CJH4</accession>
<proteinExistence type="predicted"/>
<dbReference type="AlphaFoldDB" id="A0A835CJH4"/>
<gene>
    <name evidence="1" type="ORF">G2W53_001494</name>
</gene>
<comment type="caution">
    <text evidence="1">The sequence shown here is derived from an EMBL/GenBank/DDBJ whole genome shotgun (WGS) entry which is preliminary data.</text>
</comment>